<evidence type="ECO:0000259" key="1">
    <source>
        <dbReference type="Pfam" id="PF13649"/>
    </source>
</evidence>
<evidence type="ECO:0000313" key="3">
    <source>
        <dbReference type="Proteomes" id="UP000622552"/>
    </source>
</evidence>
<dbReference type="GO" id="GO:0008168">
    <property type="term" value="F:methyltransferase activity"/>
    <property type="evidence" value="ECO:0007669"/>
    <property type="project" value="UniProtKB-KW"/>
</dbReference>
<evidence type="ECO:0000313" key="2">
    <source>
        <dbReference type="EMBL" id="MBG6138755.1"/>
    </source>
</evidence>
<keyword evidence="2" id="KW-0489">Methyltransferase</keyword>
<organism evidence="2 3">
    <name type="scientific">Longispora fulva</name>
    <dbReference type="NCBI Taxonomy" id="619741"/>
    <lineage>
        <taxon>Bacteria</taxon>
        <taxon>Bacillati</taxon>
        <taxon>Actinomycetota</taxon>
        <taxon>Actinomycetes</taxon>
        <taxon>Micromonosporales</taxon>
        <taxon>Micromonosporaceae</taxon>
        <taxon>Longispora</taxon>
    </lineage>
</organism>
<dbReference type="AlphaFoldDB" id="A0A8J7GQI9"/>
<dbReference type="InterPro" id="IPR029063">
    <property type="entry name" value="SAM-dependent_MTases_sf"/>
</dbReference>
<dbReference type="Pfam" id="PF13649">
    <property type="entry name" value="Methyltransf_25"/>
    <property type="match status" value="1"/>
</dbReference>
<dbReference type="InterPro" id="IPR041698">
    <property type="entry name" value="Methyltransf_25"/>
</dbReference>
<dbReference type="Gene3D" id="3.40.50.150">
    <property type="entry name" value="Vaccinia Virus protein VP39"/>
    <property type="match status" value="1"/>
</dbReference>
<dbReference type="GO" id="GO:0032259">
    <property type="term" value="P:methylation"/>
    <property type="evidence" value="ECO:0007669"/>
    <property type="project" value="UniProtKB-KW"/>
</dbReference>
<feature type="domain" description="Methyltransferase" evidence="1">
    <location>
        <begin position="51"/>
        <end position="146"/>
    </location>
</feature>
<dbReference type="PANTHER" id="PTHR43591">
    <property type="entry name" value="METHYLTRANSFERASE"/>
    <property type="match status" value="1"/>
</dbReference>
<dbReference type="RefSeq" id="WP_197005478.1">
    <property type="nucleotide sequence ID" value="NZ_BONS01000009.1"/>
</dbReference>
<sequence length="279" mass="29202">MHPIANTDQSTAWNGYEGTHWADNAQRWNTVNAVVNEPLLRAAAIASDGRVLDIGCGTGQTTRLAARSAPRGHAVGTDLSAPMLERARATTAAERIPNARFDQGDAQVHPFPPAGYDAAISRFGVMFFADPAAAFANIGRALRPGGRLAFVCAADPGRTDWVRALAAMGDHVPVPDFRVGAPGMFSLGEPDRIHALLTGAGFATPTVEALEVDAPWGRDAGDAAGFLLDSGPGRHVLGQVDPATAARAHEALRSALRVHETAGGLLLHGSCWLVTAIRA</sequence>
<proteinExistence type="predicted"/>
<keyword evidence="3" id="KW-1185">Reference proteome</keyword>
<comment type="caution">
    <text evidence="2">The sequence shown here is derived from an EMBL/GenBank/DDBJ whole genome shotgun (WGS) entry which is preliminary data.</text>
</comment>
<keyword evidence="2" id="KW-0808">Transferase</keyword>
<protein>
    <submittedName>
        <fullName evidence="2">SAM-dependent methyltransferase</fullName>
    </submittedName>
</protein>
<reference evidence="2" key="1">
    <citation type="submission" date="2020-11" db="EMBL/GenBank/DDBJ databases">
        <title>Sequencing the genomes of 1000 actinobacteria strains.</title>
        <authorList>
            <person name="Klenk H.-P."/>
        </authorList>
    </citation>
    <scope>NUCLEOTIDE SEQUENCE</scope>
    <source>
        <strain evidence="2">DSM 45356</strain>
    </source>
</reference>
<dbReference type="EMBL" id="JADOUF010000001">
    <property type="protein sequence ID" value="MBG6138755.1"/>
    <property type="molecule type" value="Genomic_DNA"/>
</dbReference>
<name>A0A8J7GQI9_9ACTN</name>
<dbReference type="CDD" id="cd02440">
    <property type="entry name" value="AdoMet_MTases"/>
    <property type="match status" value="1"/>
</dbReference>
<dbReference type="Proteomes" id="UP000622552">
    <property type="component" value="Unassembled WGS sequence"/>
</dbReference>
<gene>
    <name evidence="2" type="ORF">IW245_004949</name>
</gene>
<accession>A0A8J7GQI9</accession>
<dbReference type="SUPFAM" id="SSF53335">
    <property type="entry name" value="S-adenosyl-L-methionine-dependent methyltransferases"/>
    <property type="match status" value="1"/>
</dbReference>